<dbReference type="KEGG" id="tml:GSTUM_00011410001"/>
<organism evidence="1 2">
    <name type="scientific">Tuber melanosporum (strain Mel28)</name>
    <name type="common">Perigord black truffle</name>
    <dbReference type="NCBI Taxonomy" id="656061"/>
    <lineage>
        <taxon>Eukaryota</taxon>
        <taxon>Fungi</taxon>
        <taxon>Dikarya</taxon>
        <taxon>Ascomycota</taxon>
        <taxon>Pezizomycotina</taxon>
        <taxon>Pezizomycetes</taxon>
        <taxon>Pezizales</taxon>
        <taxon>Tuberaceae</taxon>
        <taxon>Tuber</taxon>
    </lineage>
</organism>
<protein>
    <submittedName>
        <fullName evidence="1">(Perigord truffle) hypothetical protein</fullName>
    </submittedName>
</protein>
<dbReference type="AlphaFoldDB" id="D5GNS4"/>
<evidence type="ECO:0000313" key="1">
    <source>
        <dbReference type="EMBL" id="CAZ86140.1"/>
    </source>
</evidence>
<dbReference type="Proteomes" id="UP000006911">
    <property type="component" value="Unassembled WGS sequence"/>
</dbReference>
<proteinExistence type="predicted"/>
<sequence>MACCQTLRAWWGRGYWRGDVVCDVIFDGWVHGVYHGSMTCGSDIAFALFICRTHIGSEGAGLFPLILFVHYLGLLIGL</sequence>
<name>D5GNS4_TUBMM</name>
<dbReference type="InParanoid" id="D5GNS4"/>
<dbReference type="HOGENOM" id="CLU_2623792_0_0_1"/>
<reference evidence="1 2" key="1">
    <citation type="journal article" date="2010" name="Nature">
        <title>Perigord black truffle genome uncovers evolutionary origins and mechanisms of symbiosis.</title>
        <authorList>
            <person name="Martin F."/>
            <person name="Kohler A."/>
            <person name="Murat C."/>
            <person name="Balestrini R."/>
            <person name="Coutinho P.M."/>
            <person name="Jaillon O."/>
            <person name="Montanini B."/>
            <person name="Morin E."/>
            <person name="Noel B."/>
            <person name="Percudani R."/>
            <person name="Porcel B."/>
            <person name="Rubini A."/>
            <person name="Amicucci A."/>
            <person name="Amselem J."/>
            <person name="Anthouard V."/>
            <person name="Arcioni S."/>
            <person name="Artiguenave F."/>
            <person name="Aury J.M."/>
            <person name="Ballario P."/>
            <person name="Bolchi A."/>
            <person name="Brenna A."/>
            <person name="Brun A."/>
            <person name="Buee M."/>
            <person name="Cantarel B."/>
            <person name="Chevalier G."/>
            <person name="Couloux A."/>
            <person name="Da Silva C."/>
            <person name="Denoeud F."/>
            <person name="Duplessis S."/>
            <person name="Ghignone S."/>
            <person name="Hilselberger B."/>
            <person name="Iotti M."/>
            <person name="Marcais B."/>
            <person name="Mello A."/>
            <person name="Miranda M."/>
            <person name="Pacioni G."/>
            <person name="Quesneville H."/>
            <person name="Riccioni C."/>
            <person name="Ruotolo R."/>
            <person name="Splivallo R."/>
            <person name="Stocchi V."/>
            <person name="Tisserant E."/>
            <person name="Viscomi A.R."/>
            <person name="Zambonelli A."/>
            <person name="Zampieri E."/>
            <person name="Henrissat B."/>
            <person name="Lebrun M.H."/>
            <person name="Paolocci F."/>
            <person name="Bonfante P."/>
            <person name="Ottonello S."/>
            <person name="Wincker P."/>
        </authorList>
    </citation>
    <scope>NUCLEOTIDE SEQUENCE [LARGE SCALE GENOMIC DNA]</scope>
    <source>
        <strain evidence="1 2">Mel28</strain>
    </source>
</reference>
<dbReference type="EMBL" id="FN430367">
    <property type="protein sequence ID" value="CAZ86140.1"/>
    <property type="molecule type" value="Genomic_DNA"/>
</dbReference>
<gene>
    <name evidence="1" type="ORF">GSTUM_00011410001</name>
</gene>
<keyword evidence="2" id="KW-1185">Reference proteome</keyword>
<accession>D5GNS4</accession>
<evidence type="ECO:0000313" key="2">
    <source>
        <dbReference type="Proteomes" id="UP000006911"/>
    </source>
</evidence>